<sequence length="106" mass="11532">MSQKPIIIATKTVSGEIHGHPSVVTDVGWNSDSDELFGSVGNDGQLIWDHCASTEPTQTVKVNCLAFEPVNKELVVVGFGDGTLALHDLRHLSQPLHELLTHDYIC</sequence>
<dbReference type="PANTHER" id="PTHR22850">
    <property type="entry name" value="WD40 REPEAT FAMILY"/>
    <property type="match status" value="1"/>
</dbReference>
<dbReference type="InterPro" id="IPR050459">
    <property type="entry name" value="WD_repeat_RBAP46/RBAP48/MSI1"/>
</dbReference>
<name>A0A9D4V5G2_ADICA</name>
<dbReference type="OrthoDB" id="1068471at2759"/>
<organism evidence="3 4">
    <name type="scientific">Adiantum capillus-veneris</name>
    <name type="common">Maidenhair fern</name>
    <dbReference type="NCBI Taxonomy" id="13818"/>
    <lineage>
        <taxon>Eukaryota</taxon>
        <taxon>Viridiplantae</taxon>
        <taxon>Streptophyta</taxon>
        <taxon>Embryophyta</taxon>
        <taxon>Tracheophyta</taxon>
        <taxon>Polypodiopsida</taxon>
        <taxon>Polypodiidae</taxon>
        <taxon>Polypodiales</taxon>
        <taxon>Pteridineae</taxon>
        <taxon>Pteridaceae</taxon>
        <taxon>Vittarioideae</taxon>
        <taxon>Adiantum</taxon>
    </lineage>
</organism>
<dbReference type="Gene3D" id="2.130.10.10">
    <property type="entry name" value="YVTN repeat-like/Quinoprotein amine dehydrogenase"/>
    <property type="match status" value="1"/>
</dbReference>
<dbReference type="SMART" id="SM00320">
    <property type="entry name" value="WD40"/>
    <property type="match status" value="2"/>
</dbReference>
<dbReference type="SUPFAM" id="SSF50960">
    <property type="entry name" value="TolB, C-terminal domain"/>
    <property type="match status" value="1"/>
</dbReference>
<dbReference type="EMBL" id="JABFUD020000005">
    <property type="protein sequence ID" value="KAI5079820.1"/>
    <property type="molecule type" value="Genomic_DNA"/>
</dbReference>
<keyword evidence="2" id="KW-0677">Repeat</keyword>
<proteinExistence type="predicted"/>
<keyword evidence="4" id="KW-1185">Reference proteome</keyword>
<evidence type="ECO:0000256" key="1">
    <source>
        <dbReference type="ARBA" id="ARBA00022574"/>
    </source>
</evidence>
<comment type="caution">
    <text evidence="3">The sequence shown here is derived from an EMBL/GenBank/DDBJ whole genome shotgun (WGS) entry which is preliminary data.</text>
</comment>
<dbReference type="AlphaFoldDB" id="A0A9D4V5G2"/>
<reference evidence="3 4" key="1">
    <citation type="submission" date="2021-01" db="EMBL/GenBank/DDBJ databases">
        <title>Adiantum capillus-veneris genome.</title>
        <authorList>
            <person name="Fang Y."/>
            <person name="Liao Q."/>
        </authorList>
    </citation>
    <scope>NUCLEOTIDE SEQUENCE [LARGE SCALE GENOMIC DNA]</scope>
    <source>
        <strain evidence="3">H3</strain>
        <tissue evidence="3">Leaf</tissue>
    </source>
</reference>
<evidence type="ECO:0000313" key="3">
    <source>
        <dbReference type="EMBL" id="KAI5079820.1"/>
    </source>
</evidence>
<evidence type="ECO:0000256" key="2">
    <source>
        <dbReference type="ARBA" id="ARBA00022737"/>
    </source>
</evidence>
<dbReference type="Pfam" id="PF00400">
    <property type="entry name" value="WD40"/>
    <property type="match status" value="1"/>
</dbReference>
<gene>
    <name evidence="3" type="ORF">GOP47_0005299</name>
</gene>
<accession>A0A9D4V5G2</accession>
<evidence type="ECO:0000313" key="4">
    <source>
        <dbReference type="Proteomes" id="UP000886520"/>
    </source>
</evidence>
<dbReference type="InterPro" id="IPR001680">
    <property type="entry name" value="WD40_rpt"/>
</dbReference>
<keyword evidence="1" id="KW-0853">WD repeat</keyword>
<dbReference type="Proteomes" id="UP000886520">
    <property type="component" value="Chromosome 5"/>
</dbReference>
<protein>
    <submittedName>
        <fullName evidence="3">Uncharacterized protein</fullName>
    </submittedName>
</protein>
<dbReference type="InterPro" id="IPR015943">
    <property type="entry name" value="WD40/YVTN_repeat-like_dom_sf"/>
</dbReference>